<dbReference type="InterPro" id="IPR009057">
    <property type="entry name" value="Homeodomain-like_sf"/>
</dbReference>
<dbReference type="AlphaFoldDB" id="A0A1T4QKR8"/>
<dbReference type="InterPro" id="IPR052411">
    <property type="entry name" value="c-mor_Regulatory_Protein"/>
</dbReference>
<name>A0A1T4QKR8_9SPIR</name>
<dbReference type="EMBL" id="FUXC01000014">
    <property type="protein sequence ID" value="SKA04373.1"/>
    <property type="molecule type" value="Genomic_DNA"/>
</dbReference>
<evidence type="ECO:0000313" key="1">
    <source>
        <dbReference type="EMBL" id="SKA04373.1"/>
    </source>
</evidence>
<protein>
    <recommendedName>
        <fullName evidence="3">Mor transcription activator family protein</fullName>
    </recommendedName>
</protein>
<evidence type="ECO:0008006" key="3">
    <source>
        <dbReference type="Google" id="ProtNLM"/>
    </source>
</evidence>
<dbReference type="SUPFAM" id="SSF46689">
    <property type="entry name" value="Homeodomain-like"/>
    <property type="match status" value="1"/>
</dbReference>
<accession>A0A1T4QKR8</accession>
<dbReference type="OrthoDB" id="9800398at2"/>
<proteinExistence type="predicted"/>
<dbReference type="GeneID" id="303368250"/>
<dbReference type="NCBIfam" id="NF040785">
    <property type="entry name" value="CD3324_fam"/>
    <property type="match status" value="1"/>
</dbReference>
<dbReference type="Gene3D" id="1.10.10.60">
    <property type="entry name" value="Homeodomain-like"/>
    <property type="match status" value="1"/>
</dbReference>
<dbReference type="RefSeq" id="WP_078931774.1">
    <property type="nucleotide sequence ID" value="NZ_CAMEQG010000041.1"/>
</dbReference>
<evidence type="ECO:0000313" key="2">
    <source>
        <dbReference type="Proteomes" id="UP000190395"/>
    </source>
</evidence>
<organism evidence="1 2">
    <name type="scientific">Treponema berlinense</name>
    <dbReference type="NCBI Taxonomy" id="225004"/>
    <lineage>
        <taxon>Bacteria</taxon>
        <taxon>Pseudomonadati</taxon>
        <taxon>Spirochaetota</taxon>
        <taxon>Spirochaetia</taxon>
        <taxon>Spirochaetales</taxon>
        <taxon>Treponemataceae</taxon>
        <taxon>Treponema</taxon>
    </lineage>
</organism>
<keyword evidence="2" id="KW-1185">Reference proteome</keyword>
<sequence>MNYVKAKNVLPAQLLEKVQEYASGTYLYIPQKCENRKNWGESKDSKAWYKRRNQRIYKNYKEGFSVREISQKFFLSEKSVYRIILCAKKAEAR</sequence>
<reference evidence="1 2" key="1">
    <citation type="submission" date="2017-02" db="EMBL/GenBank/DDBJ databases">
        <authorList>
            <person name="Peterson S.W."/>
        </authorList>
    </citation>
    <scope>NUCLEOTIDE SEQUENCE [LARGE SCALE GENOMIC DNA]</scope>
    <source>
        <strain evidence="1 2">ATCC BAA-909</strain>
    </source>
</reference>
<dbReference type="InterPro" id="IPR049739">
    <property type="entry name" value="YraL-like"/>
</dbReference>
<dbReference type="PANTHER" id="PTHR37812">
    <property type="entry name" value="MU-LIKE PROPHAGE FLUMU PROTEIN C"/>
    <property type="match status" value="1"/>
</dbReference>
<dbReference type="STRING" id="225004.SAMN02745152_02030"/>
<dbReference type="PANTHER" id="PTHR37812:SF1">
    <property type="entry name" value="MU-LIKE PROPHAGE FLUMU PROTEIN C"/>
    <property type="match status" value="1"/>
</dbReference>
<dbReference type="Proteomes" id="UP000190395">
    <property type="component" value="Unassembled WGS sequence"/>
</dbReference>
<gene>
    <name evidence="1" type="ORF">SAMN02745152_02030</name>
</gene>